<proteinExistence type="predicted"/>
<name>A0A8T2J048_9PIPI</name>
<dbReference type="Gene3D" id="1.10.10.140">
    <property type="entry name" value="Cytochrome c oxidase, subunit VIb"/>
    <property type="match status" value="1"/>
</dbReference>
<keyword evidence="5" id="KW-1185">Reference proteome</keyword>
<accession>A0A8T2J048</accession>
<evidence type="ECO:0008006" key="6">
    <source>
        <dbReference type="Google" id="ProtNLM"/>
    </source>
</evidence>
<dbReference type="InterPro" id="IPR042289">
    <property type="entry name" value="COA6"/>
</dbReference>
<dbReference type="EMBL" id="JAACNH010000006">
    <property type="protein sequence ID" value="KAG8438585.1"/>
    <property type="molecule type" value="Genomic_DNA"/>
</dbReference>
<dbReference type="Proteomes" id="UP000812440">
    <property type="component" value="Chromosome 3"/>
</dbReference>
<comment type="caution">
    <text evidence="4">The sequence shown here is derived from an EMBL/GenBank/DDBJ whole genome shotgun (WGS) entry which is preliminary data.</text>
</comment>
<sequence length="79" mass="9407">MEAPNAKERQACWDARDGYWRCLDSNDDNVSKCQELRQRFESSCPQQWLKHFDKKRDFLKFKEKLHAGEYQPPDGSKAN</sequence>
<comment type="subcellular location">
    <subcellularLocation>
        <location evidence="1">Mitochondrion</location>
    </subcellularLocation>
</comment>
<dbReference type="SUPFAM" id="SSF47694">
    <property type="entry name" value="Cytochrome c oxidase subunit h"/>
    <property type="match status" value="1"/>
</dbReference>
<dbReference type="PROSITE" id="PS51808">
    <property type="entry name" value="CHCH"/>
    <property type="match status" value="1"/>
</dbReference>
<protein>
    <recommendedName>
        <fullName evidence="6">Cytochrome c oxidase assembly factor 6</fullName>
    </recommendedName>
</protein>
<evidence type="ECO:0000256" key="1">
    <source>
        <dbReference type="ARBA" id="ARBA00004173"/>
    </source>
</evidence>
<dbReference type="GO" id="GO:0008535">
    <property type="term" value="P:respiratory chain complex IV assembly"/>
    <property type="evidence" value="ECO:0007669"/>
    <property type="project" value="InterPro"/>
</dbReference>
<dbReference type="OrthoDB" id="16284at2759"/>
<dbReference type="GO" id="GO:0005739">
    <property type="term" value="C:mitochondrion"/>
    <property type="evidence" value="ECO:0007669"/>
    <property type="project" value="UniProtKB-SubCell"/>
</dbReference>
<dbReference type="Pfam" id="PF02297">
    <property type="entry name" value="COX6B"/>
    <property type="match status" value="1"/>
</dbReference>
<evidence type="ECO:0000256" key="2">
    <source>
        <dbReference type="ARBA" id="ARBA00023128"/>
    </source>
</evidence>
<dbReference type="PANTHER" id="PTHR46690">
    <property type="entry name" value="CYTOCHROME C OXIDASE ASSEMBLY FACTOR 6 HOMOLOG"/>
    <property type="match status" value="1"/>
</dbReference>
<dbReference type="InterPro" id="IPR048280">
    <property type="entry name" value="COX6B-like"/>
</dbReference>
<dbReference type="InterPro" id="IPR036549">
    <property type="entry name" value="CX6/COA6-like_sf"/>
</dbReference>
<evidence type="ECO:0000313" key="4">
    <source>
        <dbReference type="EMBL" id="KAG8438585.1"/>
    </source>
</evidence>
<gene>
    <name evidence="4" type="ORF">GDO86_004955</name>
</gene>
<evidence type="ECO:0000313" key="5">
    <source>
        <dbReference type="Proteomes" id="UP000812440"/>
    </source>
</evidence>
<dbReference type="AlphaFoldDB" id="A0A8T2J048"/>
<keyword evidence="3" id="KW-1015">Disulfide bond</keyword>
<keyword evidence="2" id="KW-0496">Mitochondrion</keyword>
<reference evidence="4" key="1">
    <citation type="thesis" date="2020" institute="ProQuest LLC" country="789 East Eisenhower Parkway, Ann Arbor, MI, USA">
        <title>Comparative Genomics and Chromosome Evolution.</title>
        <authorList>
            <person name="Mudd A.B."/>
        </authorList>
    </citation>
    <scope>NUCLEOTIDE SEQUENCE</scope>
    <source>
        <strain evidence="4">Female2</strain>
        <tissue evidence="4">Blood</tissue>
    </source>
</reference>
<evidence type="ECO:0000256" key="3">
    <source>
        <dbReference type="ARBA" id="ARBA00023157"/>
    </source>
</evidence>
<organism evidence="4 5">
    <name type="scientific">Hymenochirus boettgeri</name>
    <name type="common">Congo dwarf clawed frog</name>
    <dbReference type="NCBI Taxonomy" id="247094"/>
    <lineage>
        <taxon>Eukaryota</taxon>
        <taxon>Metazoa</taxon>
        <taxon>Chordata</taxon>
        <taxon>Craniata</taxon>
        <taxon>Vertebrata</taxon>
        <taxon>Euteleostomi</taxon>
        <taxon>Amphibia</taxon>
        <taxon>Batrachia</taxon>
        <taxon>Anura</taxon>
        <taxon>Pipoidea</taxon>
        <taxon>Pipidae</taxon>
        <taxon>Pipinae</taxon>
        <taxon>Hymenochirus</taxon>
    </lineage>
</organism>
<dbReference type="GO" id="GO:0042775">
    <property type="term" value="P:mitochondrial ATP synthesis coupled electron transport"/>
    <property type="evidence" value="ECO:0007669"/>
    <property type="project" value="TreeGrafter"/>
</dbReference>
<dbReference type="PANTHER" id="PTHR46690:SF1">
    <property type="entry name" value="CYTOCHROME C OXIDASE ASSEMBLY FACTOR 6 HOMOLOG"/>
    <property type="match status" value="1"/>
</dbReference>